<sequence length="93" mass="10020">SHTPDTPHRTIHFRGGTATAQCLPDGRIFLSSWSPAAGYTIEEATRGPSRTALLELEPSSDDTEDLAVTLRCTNDRPTTAPPPPEDADDSDED</sequence>
<dbReference type="RefSeq" id="WP_206314890.1">
    <property type="nucleotide sequence ID" value="NZ_JAAKZV010000510.1"/>
</dbReference>
<organism evidence="2 3">
    <name type="scientific">Streptomyces coryli</name>
    <dbReference type="NCBI Taxonomy" id="1128680"/>
    <lineage>
        <taxon>Bacteria</taxon>
        <taxon>Bacillati</taxon>
        <taxon>Actinomycetota</taxon>
        <taxon>Actinomycetes</taxon>
        <taxon>Kitasatosporales</taxon>
        <taxon>Streptomycetaceae</taxon>
        <taxon>Streptomyces</taxon>
    </lineage>
</organism>
<evidence type="ECO:0000313" key="3">
    <source>
        <dbReference type="Proteomes" id="UP000481583"/>
    </source>
</evidence>
<gene>
    <name evidence="2" type="ORF">G5C51_41795</name>
</gene>
<name>A0A6G4UE94_9ACTN</name>
<dbReference type="Proteomes" id="UP000481583">
    <property type="component" value="Unassembled WGS sequence"/>
</dbReference>
<evidence type="ECO:0000256" key="1">
    <source>
        <dbReference type="SAM" id="MobiDB-lite"/>
    </source>
</evidence>
<dbReference type="AlphaFoldDB" id="A0A6G4UE94"/>
<protein>
    <submittedName>
        <fullName evidence="2">Uncharacterized protein</fullName>
    </submittedName>
</protein>
<feature type="region of interest" description="Disordered" evidence="1">
    <location>
        <begin position="71"/>
        <end position="93"/>
    </location>
</feature>
<accession>A0A6G4UE94</accession>
<comment type="caution">
    <text evidence="2">The sequence shown here is derived from an EMBL/GenBank/DDBJ whole genome shotgun (WGS) entry which is preliminary data.</text>
</comment>
<keyword evidence="3" id="KW-1185">Reference proteome</keyword>
<dbReference type="EMBL" id="JAAKZV010000510">
    <property type="protein sequence ID" value="NGN70402.1"/>
    <property type="molecule type" value="Genomic_DNA"/>
</dbReference>
<evidence type="ECO:0000313" key="2">
    <source>
        <dbReference type="EMBL" id="NGN70402.1"/>
    </source>
</evidence>
<proteinExistence type="predicted"/>
<feature type="non-terminal residue" evidence="2">
    <location>
        <position position="1"/>
    </location>
</feature>
<reference evidence="2 3" key="1">
    <citation type="submission" date="2020-02" db="EMBL/GenBank/DDBJ databases">
        <title>Whole-genome analyses of novel actinobacteria.</title>
        <authorList>
            <person name="Sahin N."/>
        </authorList>
    </citation>
    <scope>NUCLEOTIDE SEQUENCE [LARGE SCALE GENOMIC DNA]</scope>
    <source>
        <strain evidence="2 3">A7024</strain>
    </source>
</reference>